<evidence type="ECO:0000313" key="2">
    <source>
        <dbReference type="Proteomes" id="UP000547058"/>
    </source>
</evidence>
<sequence length="309" mass="33621">MPDTSSGSLYLAWGAVCQDGGPLVLTRLLGAALDGEKADELRTRAEYDACLKWSGDIKAGLRAKAKSALARDYPDARTLINAESIYYMSLSLGKERLVYGMIGDALVPAIRFVPDVAQDVAAKRKKAIAEFHDAQVANAGKYFLPPRVQPGQGRAEQISHSLEEDGHVVLFDVSCSDLLGLSLAIDGDIIVAGSCWDVQPVGFFSGALLGLVSAMKGSGKSASTIAIAVHVLEGEKRVVLNYYLAFDPRQDFSAPHGFAQLQQMFFPLIDFLDGIEQFVYQMPRRLRRMSDARLRAHMQDFRAAVGLPP</sequence>
<reference evidence="1 2" key="1">
    <citation type="submission" date="2020-08" db="EMBL/GenBank/DDBJ databases">
        <title>Stenotrophomonas tumulicola JCM 30961.</title>
        <authorList>
            <person name="Deng Y."/>
        </authorList>
    </citation>
    <scope>NUCLEOTIDE SEQUENCE [LARGE SCALE GENOMIC DNA]</scope>
    <source>
        <strain evidence="1 2">JCM 30961</strain>
    </source>
</reference>
<protein>
    <submittedName>
        <fullName evidence="1">Uncharacterized protein</fullName>
    </submittedName>
</protein>
<accession>A0A7W3FIP9</accession>
<organism evidence="1 2">
    <name type="scientific">Stenotrophomonas tumulicola</name>
    <dbReference type="NCBI Taxonomy" id="1685415"/>
    <lineage>
        <taxon>Bacteria</taxon>
        <taxon>Pseudomonadati</taxon>
        <taxon>Pseudomonadota</taxon>
        <taxon>Gammaproteobacteria</taxon>
        <taxon>Lysobacterales</taxon>
        <taxon>Lysobacteraceae</taxon>
        <taxon>Stenotrophomonas</taxon>
    </lineage>
</organism>
<gene>
    <name evidence="1" type="ORF">H4O11_00360</name>
</gene>
<dbReference type="EMBL" id="JACGXS010000001">
    <property type="protein sequence ID" value="MBA8680263.1"/>
    <property type="molecule type" value="Genomic_DNA"/>
</dbReference>
<evidence type="ECO:0000313" key="1">
    <source>
        <dbReference type="EMBL" id="MBA8680263.1"/>
    </source>
</evidence>
<name>A0A7W3FIP9_9GAMM</name>
<comment type="caution">
    <text evidence="1">The sequence shown here is derived from an EMBL/GenBank/DDBJ whole genome shotgun (WGS) entry which is preliminary data.</text>
</comment>
<dbReference type="Proteomes" id="UP000547058">
    <property type="component" value="Unassembled WGS sequence"/>
</dbReference>
<dbReference type="AlphaFoldDB" id="A0A7W3FIP9"/>
<dbReference type="RefSeq" id="WP_182337443.1">
    <property type="nucleotide sequence ID" value="NZ_JACGXS010000001.1"/>
</dbReference>
<proteinExistence type="predicted"/>
<keyword evidence="2" id="KW-1185">Reference proteome</keyword>